<keyword evidence="2" id="KW-1185">Reference proteome</keyword>
<proteinExistence type="predicted"/>
<gene>
    <name evidence="1" type="ORF">HB375_09770</name>
</gene>
<dbReference type="Proteomes" id="UP000707352">
    <property type="component" value="Unassembled WGS sequence"/>
</dbReference>
<protein>
    <submittedName>
        <fullName evidence="1">Uncharacterized protein</fullName>
    </submittedName>
</protein>
<reference evidence="1 2" key="1">
    <citation type="submission" date="2020-03" db="EMBL/GenBank/DDBJ databases">
        <title>The genome sequence of Microvirga sp. c23x22.</title>
        <authorList>
            <person name="Zhang X."/>
        </authorList>
    </citation>
    <scope>NUCLEOTIDE SEQUENCE [LARGE SCALE GENOMIC DNA]</scope>
    <source>
        <strain evidence="2">c23x22</strain>
    </source>
</reference>
<name>A0ABX0VBY7_9HYPH</name>
<comment type="caution">
    <text evidence="1">The sequence shown here is derived from an EMBL/GenBank/DDBJ whole genome shotgun (WGS) entry which is preliminary data.</text>
</comment>
<evidence type="ECO:0000313" key="1">
    <source>
        <dbReference type="EMBL" id="NIX76901.1"/>
    </source>
</evidence>
<dbReference type="EMBL" id="JAATJS010000003">
    <property type="protein sequence ID" value="NIX76901.1"/>
    <property type="molecule type" value="Genomic_DNA"/>
</dbReference>
<organism evidence="1 2">
    <name type="scientific">Microvirga terricola</name>
    <dbReference type="NCBI Taxonomy" id="2719797"/>
    <lineage>
        <taxon>Bacteria</taxon>
        <taxon>Pseudomonadati</taxon>
        <taxon>Pseudomonadota</taxon>
        <taxon>Alphaproteobacteria</taxon>
        <taxon>Hyphomicrobiales</taxon>
        <taxon>Methylobacteriaceae</taxon>
        <taxon>Microvirga</taxon>
    </lineage>
</organism>
<accession>A0ABX0VBY7</accession>
<sequence length="107" mass="12414">MSDAQWSRIDNECTYEAEKATASAGPRTPIADTWRRLYVMCAELKGAKFVGRVTMPNEKWRTISMQCKEEAKAAITKYPASRIRDELKEDLELECLERQDAEFRKSY</sequence>
<evidence type="ECO:0000313" key="2">
    <source>
        <dbReference type="Proteomes" id="UP000707352"/>
    </source>
</evidence>
<dbReference type="RefSeq" id="WP_167672805.1">
    <property type="nucleotide sequence ID" value="NZ_JAATJS010000003.1"/>
</dbReference>